<dbReference type="Pfam" id="PF02485">
    <property type="entry name" value="Branch"/>
    <property type="match status" value="1"/>
</dbReference>
<proteinExistence type="inferred from homology"/>
<keyword evidence="9" id="KW-0325">Glycoprotein</keyword>
<dbReference type="InterPro" id="IPR003406">
    <property type="entry name" value="Glyco_trans_14"/>
</dbReference>
<dbReference type="Proteomes" id="UP000694546">
    <property type="component" value="Chromosome 13"/>
</dbReference>
<dbReference type="AlphaFoldDB" id="A0A8C4ZHT2"/>
<dbReference type="Ensembl" id="ENSGMOT00000014603.2">
    <property type="protein sequence ID" value="ENSGMOP00000014238.2"/>
    <property type="gene ID" value="ENSGMOG00000013312.2"/>
</dbReference>
<comment type="pathway">
    <text evidence="2">Protein modification; protein glycosylation.</text>
</comment>
<feature type="compositionally biased region" description="Polar residues" evidence="11">
    <location>
        <begin position="462"/>
        <end position="476"/>
    </location>
</feature>
<reference evidence="12" key="1">
    <citation type="submission" date="2025-08" db="UniProtKB">
        <authorList>
            <consortium name="Ensembl"/>
        </authorList>
    </citation>
    <scope>IDENTIFICATION</scope>
</reference>
<evidence type="ECO:0000256" key="7">
    <source>
        <dbReference type="ARBA" id="ARBA00022989"/>
    </source>
</evidence>
<dbReference type="GO" id="GO:0008375">
    <property type="term" value="F:acetylglucosaminyltransferase activity"/>
    <property type="evidence" value="ECO:0007669"/>
    <property type="project" value="TreeGrafter"/>
</dbReference>
<protein>
    <submittedName>
        <fullName evidence="12">Glucosaminyl (N-acetyl) transferase family member 7</fullName>
    </submittedName>
</protein>
<keyword evidence="8" id="KW-0472">Membrane</keyword>
<keyword evidence="7" id="KW-1133">Transmembrane helix</keyword>
<evidence type="ECO:0000256" key="11">
    <source>
        <dbReference type="SAM" id="MobiDB-lite"/>
    </source>
</evidence>
<reference evidence="12" key="2">
    <citation type="submission" date="2025-09" db="UniProtKB">
        <authorList>
            <consortium name="Ensembl"/>
        </authorList>
    </citation>
    <scope>IDENTIFICATION</scope>
</reference>
<keyword evidence="6" id="KW-0735">Signal-anchor</keyword>
<feature type="region of interest" description="Disordered" evidence="11">
    <location>
        <begin position="462"/>
        <end position="488"/>
    </location>
</feature>
<evidence type="ECO:0000256" key="1">
    <source>
        <dbReference type="ARBA" id="ARBA00004323"/>
    </source>
</evidence>
<evidence type="ECO:0000256" key="6">
    <source>
        <dbReference type="ARBA" id="ARBA00022968"/>
    </source>
</evidence>
<dbReference type="OMA" id="TCLERWH"/>
<keyword evidence="3" id="KW-0328">Glycosyltransferase</keyword>
<comment type="similarity">
    <text evidence="10">Belongs to the glycosyltransferase 14 family.</text>
</comment>
<keyword evidence="4" id="KW-0808">Transferase</keyword>
<comment type="subcellular location">
    <subcellularLocation>
        <location evidence="1">Golgi apparatus membrane</location>
        <topology evidence="1">Single-pass type II membrane protein</topology>
    </subcellularLocation>
</comment>
<evidence type="ECO:0000256" key="5">
    <source>
        <dbReference type="ARBA" id="ARBA00022692"/>
    </source>
</evidence>
<evidence type="ECO:0000313" key="13">
    <source>
        <dbReference type="Proteomes" id="UP000694546"/>
    </source>
</evidence>
<sequence>MPAERLDQRSNKRNKSHRQTFVLSLSVRLSASDTDGCWTIMIPLGGAKGSFLVCLGISTLICSLIYLRAWTQTELQPQVGANGCRSFSDRCEAFLPRVEEGLIWRNRDCQVDSYIHNNHLTCSQLIADLHFITKPLSQEELDYPLAFILTVHKELQLLLRLLRAIYAPQNVYCIHIDAKAPQDYQQMVRRLVACLPNVFLSSQSETVTYAGFSRLQADIHCMRDLEHSKVGWKKLINLCGQDFPVQSNLELVRYMQSKMWKDRNMTPGIKQPASMRHRTQLQHKEITGSHVGLKGWGKKKGHPPQNMQLYFGTAYYALTRGFVNFVLKSRVAQDLLEWSKDTYSPDEHYWATLNHLKEAPGNHVDGGWEGDIRAIKWQDQEGTVHSGCKGRYVRNICIYGIEDLPWIIKRNSMFANKFESSTFPESLDCLEQWHRRKVLRQATVPIDPEWLLAVPYPIPTSKTNSSGGQGNTLNRSFSEHEDVRGLIV</sequence>
<dbReference type="GeneTree" id="ENSGT00940000160402"/>
<evidence type="ECO:0000256" key="3">
    <source>
        <dbReference type="ARBA" id="ARBA00022676"/>
    </source>
</evidence>
<evidence type="ECO:0000256" key="4">
    <source>
        <dbReference type="ARBA" id="ARBA00022679"/>
    </source>
</evidence>
<evidence type="ECO:0000256" key="9">
    <source>
        <dbReference type="ARBA" id="ARBA00023180"/>
    </source>
</evidence>
<evidence type="ECO:0000256" key="8">
    <source>
        <dbReference type="ARBA" id="ARBA00023136"/>
    </source>
</evidence>
<evidence type="ECO:0000256" key="2">
    <source>
        <dbReference type="ARBA" id="ARBA00004922"/>
    </source>
</evidence>
<feature type="compositionally biased region" description="Basic and acidic residues" evidence="11">
    <location>
        <begin position="477"/>
        <end position="488"/>
    </location>
</feature>
<organism evidence="12 13">
    <name type="scientific">Gadus morhua</name>
    <name type="common">Atlantic cod</name>
    <dbReference type="NCBI Taxonomy" id="8049"/>
    <lineage>
        <taxon>Eukaryota</taxon>
        <taxon>Metazoa</taxon>
        <taxon>Chordata</taxon>
        <taxon>Craniata</taxon>
        <taxon>Vertebrata</taxon>
        <taxon>Euteleostomi</taxon>
        <taxon>Actinopterygii</taxon>
        <taxon>Neopterygii</taxon>
        <taxon>Teleostei</taxon>
        <taxon>Neoteleostei</taxon>
        <taxon>Acanthomorphata</taxon>
        <taxon>Zeiogadaria</taxon>
        <taxon>Gadariae</taxon>
        <taxon>Gadiformes</taxon>
        <taxon>Gadoidei</taxon>
        <taxon>Gadidae</taxon>
        <taxon>Gadus</taxon>
    </lineage>
</organism>
<gene>
    <name evidence="12" type="primary">gcnt7</name>
</gene>
<accession>A0A8C4ZHT2</accession>
<evidence type="ECO:0000313" key="12">
    <source>
        <dbReference type="Ensembl" id="ENSGMOP00000014238.2"/>
    </source>
</evidence>
<keyword evidence="5" id="KW-0812">Transmembrane</keyword>
<name>A0A8C4ZHT2_GADMO</name>
<keyword evidence="13" id="KW-1185">Reference proteome</keyword>
<evidence type="ECO:0000256" key="10">
    <source>
        <dbReference type="ARBA" id="ARBA00038150"/>
    </source>
</evidence>
<dbReference type="PANTHER" id="PTHR19297:SF178">
    <property type="entry name" value="BETA-1,3-GALACTOSYL-O-GLYCOSYL-GLYCOPROTEIN BETA-1,6-N-ACETYLGLUCOSAMINYLTRANSFERASE 7"/>
    <property type="match status" value="1"/>
</dbReference>
<dbReference type="PANTHER" id="PTHR19297">
    <property type="entry name" value="GLYCOSYLTRANSFERASE 14 FAMILY MEMBER"/>
    <property type="match status" value="1"/>
</dbReference>
<dbReference type="GO" id="GO:0000139">
    <property type="term" value="C:Golgi membrane"/>
    <property type="evidence" value="ECO:0007669"/>
    <property type="project" value="UniProtKB-SubCell"/>
</dbReference>